<organism evidence="3 4">
    <name type="scientific">Tautonia plasticadhaerens</name>
    <dbReference type="NCBI Taxonomy" id="2527974"/>
    <lineage>
        <taxon>Bacteria</taxon>
        <taxon>Pseudomonadati</taxon>
        <taxon>Planctomycetota</taxon>
        <taxon>Planctomycetia</taxon>
        <taxon>Isosphaerales</taxon>
        <taxon>Isosphaeraceae</taxon>
        <taxon>Tautonia</taxon>
    </lineage>
</organism>
<sequence length="214" mass="23879">MSSPDRLTAREGGLLVVDLQSRILEPIRYGDLVVANAVRLIKAAQLLSIPVWATEQYPKGLGPTTPEVADLLPDRLAKLTFHCCGAPGIVEQFRARDVRHLTLTGIEAHVCVSQTALELIDRGFHVQVPADAVASRGKIDWDVALRRMERAGVVVSTTEAVLFEWAETAERPEFKAISALVRDFSSPRKRKDREKDKGEFKLRTRLRDTDPDED</sequence>
<evidence type="ECO:0000256" key="1">
    <source>
        <dbReference type="SAM" id="MobiDB-lite"/>
    </source>
</evidence>
<evidence type="ECO:0000313" key="4">
    <source>
        <dbReference type="Proteomes" id="UP000317835"/>
    </source>
</evidence>
<gene>
    <name evidence="3" type="ORF">ElP_17290</name>
</gene>
<accession>A0A518GZ32</accession>
<feature type="compositionally biased region" description="Basic and acidic residues" evidence="1">
    <location>
        <begin position="193"/>
        <end position="214"/>
    </location>
</feature>
<feature type="region of interest" description="Disordered" evidence="1">
    <location>
        <begin position="187"/>
        <end position="214"/>
    </location>
</feature>
<evidence type="ECO:0000259" key="2">
    <source>
        <dbReference type="Pfam" id="PF00857"/>
    </source>
</evidence>
<dbReference type="CDD" id="cd01012">
    <property type="entry name" value="YcaC_related"/>
    <property type="match status" value="1"/>
</dbReference>
<dbReference type="RefSeq" id="WP_145268292.1">
    <property type="nucleotide sequence ID" value="NZ_CP036426.1"/>
</dbReference>
<dbReference type="OrthoDB" id="9789777at2"/>
<name>A0A518GZ32_9BACT</name>
<dbReference type="Pfam" id="PF00857">
    <property type="entry name" value="Isochorismatase"/>
    <property type="match status" value="1"/>
</dbReference>
<dbReference type="SUPFAM" id="SSF52499">
    <property type="entry name" value="Isochorismatase-like hydrolases"/>
    <property type="match status" value="1"/>
</dbReference>
<keyword evidence="4" id="KW-1185">Reference proteome</keyword>
<reference evidence="3 4" key="1">
    <citation type="submission" date="2019-02" db="EMBL/GenBank/DDBJ databases">
        <title>Deep-cultivation of Planctomycetes and their phenomic and genomic characterization uncovers novel biology.</title>
        <authorList>
            <person name="Wiegand S."/>
            <person name="Jogler M."/>
            <person name="Boedeker C."/>
            <person name="Pinto D."/>
            <person name="Vollmers J."/>
            <person name="Rivas-Marin E."/>
            <person name="Kohn T."/>
            <person name="Peeters S.H."/>
            <person name="Heuer A."/>
            <person name="Rast P."/>
            <person name="Oberbeckmann S."/>
            <person name="Bunk B."/>
            <person name="Jeske O."/>
            <person name="Meyerdierks A."/>
            <person name="Storesund J.E."/>
            <person name="Kallscheuer N."/>
            <person name="Luecker S."/>
            <person name="Lage O.M."/>
            <person name="Pohl T."/>
            <person name="Merkel B.J."/>
            <person name="Hornburger P."/>
            <person name="Mueller R.-W."/>
            <person name="Bruemmer F."/>
            <person name="Labrenz M."/>
            <person name="Spormann A.M."/>
            <person name="Op den Camp H."/>
            <person name="Overmann J."/>
            <person name="Amann R."/>
            <person name="Jetten M.S.M."/>
            <person name="Mascher T."/>
            <person name="Medema M.H."/>
            <person name="Devos D.P."/>
            <person name="Kaster A.-K."/>
            <person name="Ovreas L."/>
            <person name="Rohde M."/>
            <person name="Galperin M.Y."/>
            <person name="Jogler C."/>
        </authorList>
    </citation>
    <scope>NUCLEOTIDE SEQUENCE [LARGE SCALE GENOMIC DNA]</scope>
    <source>
        <strain evidence="3 4">ElP</strain>
    </source>
</reference>
<dbReference type="EMBL" id="CP036426">
    <property type="protein sequence ID" value="QDV33849.1"/>
    <property type="molecule type" value="Genomic_DNA"/>
</dbReference>
<dbReference type="PANTHER" id="PTHR14119">
    <property type="entry name" value="HYDROLASE"/>
    <property type="match status" value="1"/>
</dbReference>
<protein>
    <submittedName>
        <fullName evidence="3">Isochorismatase family protein</fullName>
    </submittedName>
</protein>
<dbReference type="Proteomes" id="UP000317835">
    <property type="component" value="Chromosome"/>
</dbReference>
<dbReference type="InterPro" id="IPR036380">
    <property type="entry name" value="Isochorismatase-like_sf"/>
</dbReference>
<feature type="domain" description="Isochorismatase-like" evidence="2">
    <location>
        <begin position="14"/>
        <end position="159"/>
    </location>
</feature>
<dbReference type="AlphaFoldDB" id="A0A518GZ32"/>
<evidence type="ECO:0000313" key="3">
    <source>
        <dbReference type="EMBL" id="QDV33849.1"/>
    </source>
</evidence>
<dbReference type="KEGG" id="tpla:ElP_17290"/>
<dbReference type="InterPro" id="IPR000868">
    <property type="entry name" value="Isochorismatase-like_dom"/>
</dbReference>
<dbReference type="PANTHER" id="PTHR14119:SF3">
    <property type="entry name" value="ISOCHORISMATASE DOMAIN-CONTAINING PROTEIN 2"/>
    <property type="match status" value="1"/>
</dbReference>
<dbReference type="Gene3D" id="3.40.50.850">
    <property type="entry name" value="Isochorismatase-like"/>
    <property type="match status" value="1"/>
</dbReference>
<proteinExistence type="predicted"/>
<dbReference type="InterPro" id="IPR050993">
    <property type="entry name" value="Isochorismatase_domain"/>
</dbReference>